<dbReference type="GO" id="GO:0030313">
    <property type="term" value="C:cell envelope"/>
    <property type="evidence" value="ECO:0007669"/>
    <property type="project" value="UniProtKB-SubCell"/>
</dbReference>
<dbReference type="GO" id="GO:0035556">
    <property type="term" value="P:intracellular signal transduction"/>
    <property type="evidence" value="ECO:0007669"/>
    <property type="project" value="InterPro"/>
</dbReference>
<dbReference type="Pfam" id="PF00211">
    <property type="entry name" value="Guanylate_cyc"/>
    <property type="match status" value="1"/>
</dbReference>
<comment type="subcellular location">
    <subcellularLocation>
        <location evidence="1">Cell envelope</location>
    </subcellularLocation>
</comment>
<dbReference type="FunFam" id="3.30.70.1230:FF:000016">
    <property type="entry name" value="Adenylate/guanylate cyclase domain-containing protein"/>
    <property type="match status" value="1"/>
</dbReference>
<organism evidence="9 10">
    <name type="scientific">Solimonas terrae</name>
    <dbReference type="NCBI Taxonomy" id="1396819"/>
    <lineage>
        <taxon>Bacteria</taxon>
        <taxon>Pseudomonadati</taxon>
        <taxon>Pseudomonadota</taxon>
        <taxon>Gammaproteobacteria</taxon>
        <taxon>Nevskiales</taxon>
        <taxon>Nevskiaceae</taxon>
        <taxon>Solimonas</taxon>
    </lineage>
</organism>
<evidence type="ECO:0000259" key="8">
    <source>
        <dbReference type="PROSITE" id="PS50125"/>
    </source>
</evidence>
<feature type="transmembrane region" description="Helical" evidence="7">
    <location>
        <begin position="398"/>
        <end position="418"/>
    </location>
</feature>
<evidence type="ECO:0000256" key="5">
    <source>
        <dbReference type="ARBA" id="ARBA00022989"/>
    </source>
</evidence>
<accession>A0A6M2BWT3</accession>
<dbReference type="Pfam" id="PF05226">
    <property type="entry name" value="CHASE2"/>
    <property type="match status" value="1"/>
</dbReference>
<evidence type="ECO:0000256" key="4">
    <source>
        <dbReference type="ARBA" id="ARBA00022692"/>
    </source>
</evidence>
<keyword evidence="3" id="KW-1003">Cell membrane</keyword>
<comment type="caution">
    <text evidence="9">The sequence shown here is derived from an EMBL/GenBank/DDBJ whole genome shotgun (WGS) entry which is preliminary data.</text>
</comment>
<dbReference type="InterPro" id="IPR029787">
    <property type="entry name" value="Nucleotide_cyclase"/>
</dbReference>
<name>A0A6M2BWT3_9GAMM</name>
<evidence type="ECO:0000256" key="6">
    <source>
        <dbReference type="ARBA" id="ARBA00023136"/>
    </source>
</evidence>
<dbReference type="InterPro" id="IPR001054">
    <property type="entry name" value="A/G_cyclase"/>
</dbReference>
<evidence type="ECO:0000256" key="7">
    <source>
        <dbReference type="SAM" id="Phobius"/>
    </source>
</evidence>
<dbReference type="InterPro" id="IPR050697">
    <property type="entry name" value="Adenylyl/Guanylyl_Cyclase_3/4"/>
</dbReference>
<evidence type="ECO:0000256" key="1">
    <source>
        <dbReference type="ARBA" id="ARBA00004196"/>
    </source>
</evidence>
<dbReference type="GO" id="GO:0004016">
    <property type="term" value="F:adenylate cyclase activity"/>
    <property type="evidence" value="ECO:0007669"/>
    <property type="project" value="UniProtKB-ARBA"/>
</dbReference>
<dbReference type="RefSeq" id="WP_166261090.1">
    <property type="nucleotide sequence ID" value="NZ_JAAMOW010000011.1"/>
</dbReference>
<keyword evidence="5 7" id="KW-1133">Transmembrane helix</keyword>
<dbReference type="SMART" id="SM01080">
    <property type="entry name" value="CHASE2"/>
    <property type="match status" value="1"/>
</dbReference>
<dbReference type="SUPFAM" id="SSF55073">
    <property type="entry name" value="Nucleotide cyclase"/>
    <property type="match status" value="1"/>
</dbReference>
<dbReference type="AlphaFoldDB" id="A0A6M2BWT3"/>
<keyword evidence="6 7" id="KW-0472">Membrane</keyword>
<protein>
    <submittedName>
        <fullName evidence="9">Adenylate/guanylate cyclase domain-containing protein</fullName>
    </submittedName>
</protein>
<feature type="domain" description="Guanylate cyclase" evidence="8">
    <location>
        <begin position="486"/>
        <end position="618"/>
    </location>
</feature>
<proteinExistence type="inferred from homology"/>
<dbReference type="PROSITE" id="PS50125">
    <property type="entry name" value="GUANYLATE_CYCLASE_2"/>
    <property type="match status" value="1"/>
</dbReference>
<sequence>MSRRTQVRFGISAVVFALFLLHTSRILPSRLLDVVEAFTYDARVLVTLPHHADPRIVIVDLDEKSLAAEGQWPWTRDKLATLVDNLFDRYHARVLGFDIAFAEADDKASRLWRTLADGELADLPGVAERRSAIDAEVDYDARFAQALHGRAVVLGYFFKPGIGAGEPEMTGALCAPLIDAQGAKLYDLDLLQPKGVGGNVATLQNAVAHCGFFDNPSVDFDGVYRRVPLMQQYQGAIYPSLALSVARLALGDPPLSLDFDPPDVRSSLHLEDVRVGQHVVPVDAEVAAYVPYRGDNRTFNYVSATDVIRGSVADPAVLQDAVVLMGATAAGYLDLRSTPVNKVFAGVEVHANLIDGILHGGIRQKAPYYDGIEAVMLLVVAVLLALAFVRLSAGWSAIAGFAIVAALIALALALWSGADFIMPLGVPVVFTLALFMAHLLYGYFIESRRARSISKSFGEYVPPEVVAEMAERGGEVSMEGESREMTVLFSDVRGFTSISEKLDARELAALMNAFLSQQTGVIQKYRGTIDKYMGDAIMAFWGAPLADPDHGFNAVRAGLDMIHRLRDLDADFAARGWPALQVGVGINTGKMSVGNMGSEFRRAYTVMGDAVNLGSRVEGLTKEYGVAIICTQATRDTMPSDWAFRELDLVRVKGKDEPVAIYEPIGPKDEIDPDLRQDLARHRGAMKLYRDQDWDAAERELRSLARGPRPHRVYELFLERIAILRREPPGFPWDGAFTFTHK</sequence>
<dbReference type="GO" id="GO:0006171">
    <property type="term" value="P:cAMP biosynthetic process"/>
    <property type="evidence" value="ECO:0007669"/>
    <property type="project" value="TreeGrafter"/>
</dbReference>
<feature type="transmembrane region" description="Helical" evidence="7">
    <location>
        <begin position="424"/>
        <end position="445"/>
    </location>
</feature>
<keyword evidence="4 7" id="KW-0812">Transmembrane</keyword>
<keyword evidence="10" id="KW-1185">Reference proteome</keyword>
<gene>
    <name evidence="9" type="ORF">G7Y85_18660</name>
</gene>
<dbReference type="EMBL" id="JAAMOW010000011">
    <property type="protein sequence ID" value="NGY06800.1"/>
    <property type="molecule type" value="Genomic_DNA"/>
</dbReference>
<evidence type="ECO:0000256" key="3">
    <source>
        <dbReference type="ARBA" id="ARBA00022475"/>
    </source>
</evidence>
<evidence type="ECO:0000313" key="9">
    <source>
        <dbReference type="EMBL" id="NGY06800.1"/>
    </source>
</evidence>
<dbReference type="InterPro" id="IPR007890">
    <property type="entry name" value="CHASE2"/>
</dbReference>
<dbReference type="Gene3D" id="3.30.70.1230">
    <property type="entry name" value="Nucleotide cyclase"/>
    <property type="match status" value="1"/>
</dbReference>
<evidence type="ECO:0000313" key="10">
    <source>
        <dbReference type="Proteomes" id="UP000472676"/>
    </source>
</evidence>
<dbReference type="SMART" id="SM00044">
    <property type="entry name" value="CYCc"/>
    <property type="match status" value="1"/>
</dbReference>
<dbReference type="PANTHER" id="PTHR43081:SF1">
    <property type="entry name" value="ADENYLATE CYCLASE, TERMINAL-DIFFERENTIATION SPECIFIC"/>
    <property type="match status" value="1"/>
</dbReference>
<dbReference type="CDD" id="cd07302">
    <property type="entry name" value="CHD"/>
    <property type="match status" value="1"/>
</dbReference>
<comment type="similarity">
    <text evidence="2">Belongs to the adenylyl cyclase class-3 family.</text>
</comment>
<evidence type="ECO:0000256" key="2">
    <source>
        <dbReference type="ARBA" id="ARBA00005381"/>
    </source>
</evidence>
<feature type="transmembrane region" description="Helical" evidence="7">
    <location>
        <begin position="374"/>
        <end position="391"/>
    </location>
</feature>
<dbReference type="PANTHER" id="PTHR43081">
    <property type="entry name" value="ADENYLATE CYCLASE, TERMINAL-DIFFERENTIATION SPECIFIC-RELATED"/>
    <property type="match status" value="1"/>
</dbReference>
<dbReference type="Proteomes" id="UP000472676">
    <property type="component" value="Unassembled WGS sequence"/>
</dbReference>
<reference evidence="9 10" key="1">
    <citation type="journal article" date="2014" name="Int. J. Syst. Evol. Microbiol.">
        <title>Solimonas terrae sp. nov., isolated from soil.</title>
        <authorList>
            <person name="Kim S.J."/>
            <person name="Moon J.Y."/>
            <person name="Weon H.Y."/>
            <person name="Ahn J.H."/>
            <person name="Chen W.M."/>
            <person name="Kwon S.W."/>
        </authorList>
    </citation>
    <scope>NUCLEOTIDE SEQUENCE [LARGE SCALE GENOMIC DNA]</scope>
    <source>
        <strain evidence="9 10">KIS83-12</strain>
    </source>
</reference>